<keyword evidence="3" id="KW-1185">Reference proteome</keyword>
<evidence type="ECO:0000313" key="3">
    <source>
        <dbReference type="Proteomes" id="UP000030672"/>
    </source>
</evidence>
<gene>
    <name evidence="2" type="ORF">M437DRAFT_76368</name>
</gene>
<dbReference type="EMBL" id="KL584837">
    <property type="protein sequence ID" value="KEQ61700.1"/>
    <property type="molecule type" value="Genomic_DNA"/>
</dbReference>
<proteinExistence type="predicted"/>
<sequence length="249" mass="27378">MLPKKKRTPCACTIEDLDLALLAAFEEAYDICVMSARANATVKKRADRMQYLLGEGHIDINKISAASVASAFLGPSPKDLAAMVLWCLGHGAVVDETDEILLADVASFGSPDTSKLLREHSAPISESTLNNAAWRARPEMVTFLVDKMGLDINKIYTGRHEPMLRNQTPIRSATISPFRDAGKVIEILLERGADPYHKDCNASSMAESDLTIGVLLGWEWRQKEKDLEGPRTKKRKTGNAYSTICKKSG</sequence>
<organism evidence="2 3">
    <name type="scientific">Aureobasidium melanogenum (strain CBS 110374)</name>
    <name type="common">Aureobasidium pullulans var. melanogenum</name>
    <dbReference type="NCBI Taxonomy" id="1043003"/>
    <lineage>
        <taxon>Eukaryota</taxon>
        <taxon>Fungi</taxon>
        <taxon>Dikarya</taxon>
        <taxon>Ascomycota</taxon>
        <taxon>Pezizomycotina</taxon>
        <taxon>Dothideomycetes</taxon>
        <taxon>Dothideomycetidae</taxon>
        <taxon>Dothideales</taxon>
        <taxon>Saccotheciaceae</taxon>
        <taxon>Aureobasidium</taxon>
    </lineage>
</organism>
<dbReference type="GeneID" id="63919983"/>
<dbReference type="InterPro" id="IPR036770">
    <property type="entry name" value="Ankyrin_rpt-contain_sf"/>
</dbReference>
<name>A0A074VLW6_AURM1</name>
<protein>
    <recommendedName>
        <fullName evidence="4">Ankyrin</fullName>
    </recommendedName>
</protein>
<dbReference type="HOGENOM" id="CLU_1111196_0_0_1"/>
<dbReference type="SUPFAM" id="SSF48403">
    <property type="entry name" value="Ankyrin repeat"/>
    <property type="match status" value="1"/>
</dbReference>
<accession>A0A074VLW6</accession>
<dbReference type="STRING" id="1043003.A0A074VLW6"/>
<dbReference type="RefSeq" id="XP_040878723.1">
    <property type="nucleotide sequence ID" value="XM_041026610.1"/>
</dbReference>
<reference evidence="2 3" key="1">
    <citation type="journal article" date="2014" name="BMC Genomics">
        <title>Genome sequencing of four Aureobasidium pullulans varieties: biotechnological potential, stress tolerance, and description of new species.</title>
        <authorList>
            <person name="Gostin Ar C."/>
            <person name="Ohm R.A."/>
            <person name="Kogej T."/>
            <person name="Sonjak S."/>
            <person name="Turk M."/>
            <person name="Zajc J."/>
            <person name="Zalar P."/>
            <person name="Grube M."/>
            <person name="Sun H."/>
            <person name="Han J."/>
            <person name="Sharma A."/>
            <person name="Chiniquy J."/>
            <person name="Ngan C.Y."/>
            <person name="Lipzen A."/>
            <person name="Barry K."/>
            <person name="Grigoriev I.V."/>
            <person name="Gunde-Cimerman N."/>
        </authorList>
    </citation>
    <scope>NUCLEOTIDE SEQUENCE [LARGE SCALE GENOMIC DNA]</scope>
    <source>
        <strain evidence="2 3">CBS 110374</strain>
    </source>
</reference>
<evidence type="ECO:0008006" key="4">
    <source>
        <dbReference type="Google" id="ProtNLM"/>
    </source>
</evidence>
<dbReference type="AlphaFoldDB" id="A0A074VLW6"/>
<feature type="region of interest" description="Disordered" evidence="1">
    <location>
        <begin position="227"/>
        <end position="249"/>
    </location>
</feature>
<evidence type="ECO:0000256" key="1">
    <source>
        <dbReference type="SAM" id="MobiDB-lite"/>
    </source>
</evidence>
<dbReference type="Proteomes" id="UP000030672">
    <property type="component" value="Unassembled WGS sequence"/>
</dbReference>
<evidence type="ECO:0000313" key="2">
    <source>
        <dbReference type="EMBL" id="KEQ61700.1"/>
    </source>
</evidence>
<dbReference type="Gene3D" id="1.25.40.20">
    <property type="entry name" value="Ankyrin repeat-containing domain"/>
    <property type="match status" value="1"/>
</dbReference>